<dbReference type="GO" id="GO:0005730">
    <property type="term" value="C:nucleolus"/>
    <property type="evidence" value="ECO:0007669"/>
    <property type="project" value="UniProtKB-SubCell"/>
</dbReference>
<dbReference type="AlphaFoldDB" id="A0A875S493"/>
<dbReference type="RefSeq" id="XP_038779691.1">
    <property type="nucleotide sequence ID" value="XM_038923763.1"/>
</dbReference>
<keyword evidence="4" id="KW-1185">Reference proteome</keyword>
<evidence type="ECO:0000256" key="2">
    <source>
        <dbReference type="SAM" id="MobiDB-lite"/>
    </source>
</evidence>
<keyword evidence="1" id="KW-0690">Ribosome biogenesis</keyword>
<reference evidence="3" key="1">
    <citation type="submission" date="2020-10" db="EMBL/GenBank/DDBJ databases">
        <authorList>
            <person name="Roach M.J.R."/>
        </authorList>
    </citation>
    <scope>NUCLEOTIDE SEQUENCE</scope>
    <source>
        <strain evidence="3">CBS 1945</strain>
    </source>
</reference>
<keyword evidence="1" id="KW-0539">Nucleus</keyword>
<dbReference type="KEGG" id="bnn:FOA43_003512"/>
<sequence length="128" mass="15603">MLLNYERIRNDYNFLDEYREKEVLEMDKALKDNKLLGRMSEEEVEGLRYKDQSIKSRLGHLKEQKFEKNALSNYKEETGRKWIKRGDRRKVVRVAKFESMSGKQRLKSMERKRKRKMGKEMRTFAFSK</sequence>
<comment type="subcellular location">
    <subcellularLocation>
        <location evidence="1">Nucleus</location>
        <location evidence="1">Nucleolus</location>
    </subcellularLocation>
</comment>
<dbReference type="EMBL" id="CP064815">
    <property type="protein sequence ID" value="QPG76126.1"/>
    <property type="molecule type" value="Genomic_DNA"/>
</dbReference>
<protein>
    <recommendedName>
        <fullName evidence="1">rRNA biogenesis protein RRP36</fullName>
    </recommendedName>
</protein>
<dbReference type="Proteomes" id="UP000662931">
    <property type="component" value="Chromosome 4"/>
</dbReference>
<evidence type="ECO:0000313" key="4">
    <source>
        <dbReference type="Proteomes" id="UP000662931"/>
    </source>
</evidence>
<organism evidence="3 4">
    <name type="scientific">Eeniella nana</name>
    <name type="common">Yeast</name>
    <name type="synonym">Brettanomyces nanus</name>
    <dbReference type="NCBI Taxonomy" id="13502"/>
    <lineage>
        <taxon>Eukaryota</taxon>
        <taxon>Fungi</taxon>
        <taxon>Dikarya</taxon>
        <taxon>Ascomycota</taxon>
        <taxon>Saccharomycotina</taxon>
        <taxon>Pichiomycetes</taxon>
        <taxon>Pichiales</taxon>
        <taxon>Pichiaceae</taxon>
        <taxon>Brettanomyces</taxon>
    </lineage>
</organism>
<gene>
    <name evidence="3" type="ORF">FOA43_003512</name>
</gene>
<accession>A0A875S493</accession>
<dbReference type="GeneID" id="62196912"/>
<name>A0A875S493_EENNA</name>
<comment type="subunit">
    <text evidence="1">Associates with 90S and pre-40S pre-ribosomal particles.</text>
</comment>
<dbReference type="InterPro" id="IPR009292">
    <property type="entry name" value="RRP36"/>
</dbReference>
<feature type="compositionally biased region" description="Basic residues" evidence="2">
    <location>
        <begin position="104"/>
        <end position="117"/>
    </location>
</feature>
<feature type="region of interest" description="Disordered" evidence="2">
    <location>
        <begin position="103"/>
        <end position="128"/>
    </location>
</feature>
<keyword evidence="1" id="KW-0687">Ribonucleoprotein</keyword>
<evidence type="ECO:0000313" key="3">
    <source>
        <dbReference type="EMBL" id="QPG76126.1"/>
    </source>
</evidence>
<dbReference type="OrthoDB" id="3997638at2759"/>
<comment type="function">
    <text evidence="1">Component of the 90S pre-ribosome involved in the maturation of rRNAs. Required for early cleavages of the pre-RNAs in the 40S ribosomal subunit maturation pathway.</text>
</comment>
<proteinExistence type="inferred from homology"/>
<comment type="similarity">
    <text evidence="1">Belongs to the RRP36 family.</text>
</comment>
<dbReference type="GO" id="GO:0006364">
    <property type="term" value="P:rRNA processing"/>
    <property type="evidence" value="ECO:0007669"/>
    <property type="project" value="UniProtKB-UniRule"/>
</dbReference>
<dbReference type="Pfam" id="PF06102">
    <property type="entry name" value="RRP36"/>
    <property type="match status" value="1"/>
</dbReference>
<keyword evidence="1" id="KW-0698">rRNA processing</keyword>
<evidence type="ECO:0000256" key="1">
    <source>
        <dbReference type="RuleBase" id="RU368027"/>
    </source>
</evidence>
<dbReference type="GO" id="GO:1990904">
    <property type="term" value="C:ribonucleoprotein complex"/>
    <property type="evidence" value="ECO:0007669"/>
    <property type="project" value="UniProtKB-KW"/>
</dbReference>